<dbReference type="Gene3D" id="2.130.10.30">
    <property type="entry name" value="Regulator of chromosome condensation 1/beta-lactamase-inhibitor protein II"/>
    <property type="match status" value="1"/>
</dbReference>
<dbReference type="GO" id="GO:0006508">
    <property type="term" value="P:proteolysis"/>
    <property type="evidence" value="ECO:0007669"/>
    <property type="project" value="UniProtKB-KW"/>
</dbReference>
<organism evidence="7">
    <name type="scientific">uncultured Acidimicrobiales bacterium</name>
    <dbReference type="NCBI Taxonomy" id="310071"/>
    <lineage>
        <taxon>Bacteria</taxon>
        <taxon>Bacillati</taxon>
        <taxon>Actinomycetota</taxon>
        <taxon>Acidimicrobiia</taxon>
        <taxon>Acidimicrobiales</taxon>
        <taxon>environmental samples</taxon>
    </lineage>
</organism>
<keyword evidence="2" id="KW-0479">Metal-binding</keyword>
<gene>
    <name evidence="7" type="ORF">AVDCRST_MAG50-2519</name>
</gene>
<proteinExistence type="predicted"/>
<sequence length="466" mass="47393">MRRALLLALLTLCGCAAVTGLEVRPAFAATSPAGRPTMAPSGTAGDHGSTAGLPLASALVDIAATSTGRGYWLLAGDGGVFTFGDATYHGSTGDLALVSPARAMAATRSGQGYWFAAGDGGVFTFGDAGYHGSAAELALNKPVVGILPTETGGGYWLVASDGGVFTFGDAGFVGSLGGQAIPDPIVGLAPRPGGGYRLVDRVGRVYAFGASYLGGMQGACRGEVTDIASSPSGEGYWLLCSTGDVRARGDAPDLRPRLQLSAGQRAVGLATTPDGQGLWAMGSGVALAHVDETISGPHAFLAVSGGAPVRWSPCLPLSWALADDSPDGAEQLVGEAFDYLAGRTGLRFVFGGRMPAAAPMPVGTIRVGWTDLAPTQLGMATSRAHLTPWGPRMRSSDIALARDTGLALDYSTSGVGPVLLHELGHALGLDHVDDPSQLMYTARSGPTDFNAGDRAGLRQLSAFNGC</sequence>
<accession>A0A6J4IDV9</accession>
<keyword evidence="5" id="KW-0732">Signal</keyword>
<evidence type="ECO:0000256" key="2">
    <source>
        <dbReference type="ARBA" id="ARBA00022723"/>
    </source>
</evidence>
<feature type="signal peptide" evidence="5">
    <location>
        <begin position="1"/>
        <end position="28"/>
    </location>
</feature>
<dbReference type="InterPro" id="IPR009091">
    <property type="entry name" value="RCC1/BLIP-II"/>
</dbReference>
<evidence type="ECO:0000313" key="7">
    <source>
        <dbReference type="EMBL" id="CAA9249448.1"/>
    </source>
</evidence>
<dbReference type="Gene3D" id="3.40.390.10">
    <property type="entry name" value="Collagenase (Catalytic Domain)"/>
    <property type="match status" value="1"/>
</dbReference>
<dbReference type="AlphaFoldDB" id="A0A6J4IDV9"/>
<dbReference type="SUPFAM" id="SSF55486">
    <property type="entry name" value="Metalloproteases ('zincins'), catalytic domain"/>
    <property type="match status" value="1"/>
</dbReference>
<dbReference type="GO" id="GO:0008270">
    <property type="term" value="F:zinc ion binding"/>
    <property type="evidence" value="ECO:0007669"/>
    <property type="project" value="InterPro"/>
</dbReference>
<evidence type="ECO:0000256" key="3">
    <source>
        <dbReference type="ARBA" id="ARBA00022801"/>
    </source>
</evidence>
<evidence type="ECO:0000256" key="5">
    <source>
        <dbReference type="SAM" id="SignalP"/>
    </source>
</evidence>
<dbReference type="GO" id="GO:0004222">
    <property type="term" value="F:metalloendopeptidase activity"/>
    <property type="evidence" value="ECO:0007669"/>
    <property type="project" value="InterPro"/>
</dbReference>
<protein>
    <recommendedName>
        <fullName evidence="6">Peptidase M10 metallopeptidase domain-containing protein</fullName>
    </recommendedName>
</protein>
<dbReference type="PROSITE" id="PS51257">
    <property type="entry name" value="PROKAR_LIPOPROTEIN"/>
    <property type="match status" value="1"/>
</dbReference>
<dbReference type="GO" id="GO:0031012">
    <property type="term" value="C:extracellular matrix"/>
    <property type="evidence" value="ECO:0007669"/>
    <property type="project" value="InterPro"/>
</dbReference>
<dbReference type="EMBL" id="CADCTF010000104">
    <property type="protein sequence ID" value="CAA9249448.1"/>
    <property type="molecule type" value="Genomic_DNA"/>
</dbReference>
<keyword evidence="4" id="KW-0862">Zinc</keyword>
<evidence type="ECO:0000256" key="4">
    <source>
        <dbReference type="ARBA" id="ARBA00022833"/>
    </source>
</evidence>
<reference evidence="7" key="1">
    <citation type="submission" date="2020-02" db="EMBL/GenBank/DDBJ databases">
        <authorList>
            <person name="Meier V. D."/>
        </authorList>
    </citation>
    <scope>NUCLEOTIDE SEQUENCE</scope>
    <source>
        <strain evidence="7">AVDCRST_MAG50</strain>
    </source>
</reference>
<evidence type="ECO:0000259" key="6">
    <source>
        <dbReference type="Pfam" id="PF00413"/>
    </source>
</evidence>
<evidence type="ECO:0000256" key="1">
    <source>
        <dbReference type="ARBA" id="ARBA00022670"/>
    </source>
</evidence>
<keyword evidence="3" id="KW-0378">Hydrolase</keyword>
<dbReference type="Pfam" id="PF00413">
    <property type="entry name" value="Peptidase_M10"/>
    <property type="match status" value="1"/>
</dbReference>
<name>A0A6J4IDV9_9ACTN</name>
<dbReference type="InterPro" id="IPR024079">
    <property type="entry name" value="MetalloPept_cat_dom_sf"/>
</dbReference>
<feature type="domain" description="Peptidase M10 metallopeptidase" evidence="6">
    <location>
        <begin position="397"/>
        <end position="459"/>
    </location>
</feature>
<feature type="chain" id="PRO_5026659349" description="Peptidase M10 metallopeptidase domain-containing protein" evidence="5">
    <location>
        <begin position="29"/>
        <end position="466"/>
    </location>
</feature>
<dbReference type="InterPro" id="IPR001818">
    <property type="entry name" value="Pept_M10_metallopeptidase"/>
</dbReference>
<keyword evidence="1" id="KW-0645">Protease</keyword>